<dbReference type="HAMAP" id="MF_00406">
    <property type="entry name" value="FabZ"/>
    <property type="match status" value="1"/>
</dbReference>
<dbReference type="EMBL" id="CP048104">
    <property type="protein sequence ID" value="QKG85694.1"/>
    <property type="molecule type" value="Genomic_DNA"/>
</dbReference>
<evidence type="ECO:0000256" key="4">
    <source>
        <dbReference type="ARBA" id="ARBA00022490"/>
    </source>
</evidence>
<comment type="subcellular location">
    <subcellularLocation>
        <location evidence="2 10">Cytoplasm</location>
    </subcellularLocation>
</comment>
<comment type="similarity">
    <text evidence="3 10">Belongs to the thioester dehydratase family. FabZ subfamily.</text>
</comment>
<dbReference type="KEGG" id="kpul:GXN76_15370"/>
<dbReference type="RefSeq" id="WP_173224597.1">
    <property type="nucleotide sequence ID" value="NZ_CP048104.1"/>
</dbReference>
<dbReference type="SUPFAM" id="SSF54637">
    <property type="entry name" value="Thioesterase/thiol ester dehydrase-isomerase"/>
    <property type="match status" value="1"/>
</dbReference>
<organism evidence="11 12">
    <name type="scientific">Kroppenstedtia pulmonis</name>
    <dbReference type="NCBI Taxonomy" id="1380685"/>
    <lineage>
        <taxon>Bacteria</taxon>
        <taxon>Bacillati</taxon>
        <taxon>Bacillota</taxon>
        <taxon>Bacilli</taxon>
        <taxon>Bacillales</taxon>
        <taxon>Thermoactinomycetaceae</taxon>
        <taxon>Kroppenstedtia</taxon>
    </lineage>
</organism>
<dbReference type="GO" id="GO:0006633">
    <property type="term" value="P:fatty acid biosynthetic process"/>
    <property type="evidence" value="ECO:0007669"/>
    <property type="project" value="UniProtKB-UniRule"/>
</dbReference>
<evidence type="ECO:0000256" key="6">
    <source>
        <dbReference type="ARBA" id="ARBA00022556"/>
    </source>
</evidence>
<dbReference type="InterPro" id="IPR013114">
    <property type="entry name" value="FabA_FabZ"/>
</dbReference>
<evidence type="ECO:0000313" key="11">
    <source>
        <dbReference type="EMBL" id="QKG85694.1"/>
    </source>
</evidence>
<dbReference type="AlphaFoldDB" id="A0A7D4CHZ4"/>
<feature type="active site" evidence="10">
    <location>
        <position position="49"/>
    </location>
</feature>
<dbReference type="GO" id="GO:0005737">
    <property type="term" value="C:cytoplasm"/>
    <property type="evidence" value="ECO:0007669"/>
    <property type="project" value="UniProtKB-SubCell"/>
</dbReference>
<proteinExistence type="inferred from homology"/>
<dbReference type="FunFam" id="3.10.129.10:FF:000001">
    <property type="entry name" value="3-hydroxyacyl-[acyl-carrier-protein] dehydratase FabZ"/>
    <property type="match status" value="1"/>
</dbReference>
<evidence type="ECO:0000256" key="3">
    <source>
        <dbReference type="ARBA" id="ARBA00009174"/>
    </source>
</evidence>
<sequence length="144" mass="15679">MEMDVNQIQETIPHRYPFLLVDKILECEEGKRAVGIKNVTVNEPFFQGHFPGYPVMPGVLIVEALAQVGAVAVLGLEENKGKLGFLAGVDGFRFRGQVKPGDVLTLEVEMVRLRAAMGKGKGTARIGDRIVAEGEILFAIVDSE</sequence>
<comment type="catalytic activity">
    <reaction evidence="1 10">
        <text>a (3R)-hydroxyacyl-[ACP] = a (2E)-enoyl-[ACP] + H2O</text>
        <dbReference type="Rhea" id="RHEA:13097"/>
        <dbReference type="Rhea" id="RHEA-COMP:9925"/>
        <dbReference type="Rhea" id="RHEA-COMP:9945"/>
        <dbReference type="ChEBI" id="CHEBI:15377"/>
        <dbReference type="ChEBI" id="CHEBI:78784"/>
        <dbReference type="ChEBI" id="CHEBI:78827"/>
        <dbReference type="EC" id="4.2.1.59"/>
    </reaction>
</comment>
<dbReference type="Gene3D" id="3.10.129.10">
    <property type="entry name" value="Hotdog Thioesterase"/>
    <property type="match status" value="1"/>
</dbReference>
<evidence type="ECO:0000256" key="10">
    <source>
        <dbReference type="HAMAP-Rule" id="MF_00406"/>
    </source>
</evidence>
<dbReference type="NCBIfam" id="NF000582">
    <property type="entry name" value="PRK00006.1"/>
    <property type="match status" value="1"/>
</dbReference>
<evidence type="ECO:0000256" key="1">
    <source>
        <dbReference type="ARBA" id="ARBA00001055"/>
    </source>
</evidence>
<reference evidence="11 12" key="1">
    <citation type="submission" date="2020-01" db="EMBL/GenBank/DDBJ databases">
        <authorList>
            <person name="Gulvik C.A."/>
            <person name="Batra D.G."/>
        </authorList>
    </citation>
    <scope>NUCLEOTIDE SEQUENCE [LARGE SCALE GENOMIC DNA]</scope>
    <source>
        <strain evidence="11 12">W9323</strain>
    </source>
</reference>
<keyword evidence="8 10" id="KW-0456">Lyase</keyword>
<protein>
    <recommendedName>
        <fullName evidence="10">3-hydroxyacyl-[acyl-carrier-protein] dehydratase FabZ</fullName>
        <ecNumber evidence="10">4.2.1.59</ecNumber>
    </recommendedName>
    <alternativeName>
        <fullName evidence="10">(3R)-hydroxymyristoyl-[acyl-carrier-protein] dehydratase</fullName>
        <shortName evidence="10">(3R)-hydroxymyristoyl-ACP dehydrase</shortName>
    </alternativeName>
    <alternativeName>
        <fullName evidence="10">Beta-hydroxyacyl-ACP dehydratase</fullName>
    </alternativeName>
</protein>
<keyword evidence="7 10" id="KW-0443">Lipid metabolism</keyword>
<dbReference type="PANTHER" id="PTHR30272:SF1">
    <property type="entry name" value="3-HYDROXYACYL-[ACYL-CARRIER-PROTEIN] DEHYDRATASE"/>
    <property type="match status" value="1"/>
</dbReference>
<evidence type="ECO:0000256" key="9">
    <source>
        <dbReference type="ARBA" id="ARBA00025049"/>
    </source>
</evidence>
<evidence type="ECO:0000256" key="5">
    <source>
        <dbReference type="ARBA" id="ARBA00022516"/>
    </source>
</evidence>
<keyword evidence="6 10" id="KW-0441">Lipid A biosynthesis</keyword>
<dbReference type="PANTHER" id="PTHR30272">
    <property type="entry name" value="3-HYDROXYACYL-[ACYL-CARRIER-PROTEIN] DEHYDRATASE"/>
    <property type="match status" value="1"/>
</dbReference>
<dbReference type="GO" id="GO:0019171">
    <property type="term" value="F:(3R)-hydroxyacyl-[acyl-carrier-protein] dehydratase activity"/>
    <property type="evidence" value="ECO:0007669"/>
    <property type="project" value="UniProtKB-EC"/>
</dbReference>
<evidence type="ECO:0000256" key="7">
    <source>
        <dbReference type="ARBA" id="ARBA00023098"/>
    </source>
</evidence>
<keyword evidence="4 10" id="KW-0963">Cytoplasm</keyword>
<evidence type="ECO:0000256" key="8">
    <source>
        <dbReference type="ARBA" id="ARBA00023239"/>
    </source>
</evidence>
<evidence type="ECO:0000256" key="2">
    <source>
        <dbReference type="ARBA" id="ARBA00004496"/>
    </source>
</evidence>
<dbReference type="InterPro" id="IPR029069">
    <property type="entry name" value="HotDog_dom_sf"/>
</dbReference>
<dbReference type="GO" id="GO:0016020">
    <property type="term" value="C:membrane"/>
    <property type="evidence" value="ECO:0007669"/>
    <property type="project" value="GOC"/>
</dbReference>
<evidence type="ECO:0000313" key="12">
    <source>
        <dbReference type="Proteomes" id="UP000503088"/>
    </source>
</evidence>
<accession>A0A7D4CHZ4</accession>
<dbReference type="InterPro" id="IPR010084">
    <property type="entry name" value="FabZ"/>
</dbReference>
<keyword evidence="12" id="KW-1185">Reference proteome</keyword>
<keyword evidence="5 10" id="KW-0444">Lipid biosynthesis</keyword>
<dbReference type="CDD" id="cd01288">
    <property type="entry name" value="FabZ"/>
    <property type="match status" value="1"/>
</dbReference>
<comment type="function">
    <text evidence="9 10">Involved in unsaturated fatty acids biosynthesis. Catalyzes the dehydration of short chain beta-hydroxyacyl-ACPs and long chain saturated and unsaturated beta-hydroxyacyl-ACPs.</text>
</comment>
<dbReference type="EC" id="4.2.1.59" evidence="10"/>
<dbReference type="Proteomes" id="UP000503088">
    <property type="component" value="Chromosome"/>
</dbReference>
<dbReference type="Pfam" id="PF07977">
    <property type="entry name" value="FabA"/>
    <property type="match status" value="1"/>
</dbReference>
<name>A0A7D4CHZ4_9BACL</name>
<dbReference type="NCBIfam" id="TIGR01750">
    <property type="entry name" value="fabZ"/>
    <property type="match status" value="1"/>
</dbReference>
<gene>
    <name evidence="10 11" type="primary">fabZ</name>
    <name evidence="11" type="ORF">GXN76_15370</name>
</gene>
<dbReference type="GO" id="GO:0009245">
    <property type="term" value="P:lipid A biosynthetic process"/>
    <property type="evidence" value="ECO:0007669"/>
    <property type="project" value="UniProtKB-UniRule"/>
</dbReference>